<name>A0A378ZYD0_9HYPH</name>
<evidence type="ECO:0000256" key="1">
    <source>
        <dbReference type="SAM" id="SignalP"/>
    </source>
</evidence>
<proteinExistence type="predicted"/>
<accession>A0A378ZYD0</accession>
<dbReference type="Proteomes" id="UP000255000">
    <property type="component" value="Unassembled WGS sequence"/>
</dbReference>
<reference evidence="2 3" key="1">
    <citation type="submission" date="2018-06" db="EMBL/GenBank/DDBJ databases">
        <authorList>
            <consortium name="Pathogen Informatics"/>
            <person name="Doyle S."/>
        </authorList>
    </citation>
    <scope>NUCLEOTIDE SEQUENCE [LARGE SCALE GENOMIC DNA]</scope>
    <source>
        <strain evidence="2 3">NCTC13350</strain>
    </source>
</reference>
<evidence type="ECO:0000313" key="3">
    <source>
        <dbReference type="Proteomes" id="UP000255000"/>
    </source>
</evidence>
<dbReference type="AlphaFoldDB" id="A0A378ZYD0"/>
<feature type="chain" id="PRO_5016739243" evidence="1">
    <location>
        <begin position="30"/>
        <end position="142"/>
    </location>
</feature>
<dbReference type="OrthoDB" id="9808546at2"/>
<dbReference type="EMBL" id="UGSK01000001">
    <property type="protein sequence ID" value="SUB01993.1"/>
    <property type="molecule type" value="Genomic_DNA"/>
</dbReference>
<dbReference type="RefSeq" id="WP_147290445.1">
    <property type="nucleotide sequence ID" value="NZ_UGSK01000001.1"/>
</dbReference>
<gene>
    <name evidence="2" type="ORF">NCTC13350_02942</name>
</gene>
<organism evidence="2 3">
    <name type="scientific">Pannonibacter phragmitetus</name>
    <dbReference type="NCBI Taxonomy" id="121719"/>
    <lineage>
        <taxon>Bacteria</taxon>
        <taxon>Pseudomonadati</taxon>
        <taxon>Pseudomonadota</taxon>
        <taxon>Alphaproteobacteria</taxon>
        <taxon>Hyphomicrobiales</taxon>
        <taxon>Stappiaceae</taxon>
        <taxon>Pannonibacter</taxon>
    </lineage>
</organism>
<keyword evidence="1" id="KW-0732">Signal</keyword>
<protein>
    <submittedName>
        <fullName evidence="2">Uncharacterized protein</fullName>
    </submittedName>
</protein>
<sequence length="142" mass="15062">MRAFLKSGSIILAAAGLVAALGASSPALSDPAPSRLPACETPSVLNAAMASIAAADKDYRDGITIHAIDRISQTAYREPLGSPLAQRYCSGLAALSNGTQQTVYFRIVEDRGFLGQTWGVQACLPKLDKWHVYDGKCKAIRP</sequence>
<feature type="signal peptide" evidence="1">
    <location>
        <begin position="1"/>
        <end position="29"/>
    </location>
</feature>
<evidence type="ECO:0000313" key="2">
    <source>
        <dbReference type="EMBL" id="SUB01993.1"/>
    </source>
</evidence>